<dbReference type="SUPFAM" id="SSF53448">
    <property type="entry name" value="Nucleotide-diphospho-sugar transferases"/>
    <property type="match status" value="1"/>
</dbReference>
<dbReference type="KEGG" id="ehx:EMIHUDRAFT_207688"/>
<dbReference type="EnsemblProtists" id="EOD21680">
    <property type="protein sequence ID" value="EOD21680"/>
    <property type="gene ID" value="EMIHUDRAFT_207688"/>
</dbReference>
<sequence length="288" mass="32229">MLGGPVLHRYTMNVGIGIAWFEIFDAALAHHPTAIFLEDDVVPSPHAVVVFRSLLQRYQADVSVSGVTGAYQTHQPCINSDGRKLDQDVAVDRWTLSHDWAFAHWRDRWLRARPTMLKYMAIIDGHDYGRAPAKEVMTWHRHIGSNGSVHSQDQARRAAFRASGYCGMVRTRARRILPIGRRGTHMSDANFQRMGLLDEGIDTSERQTGTHAANLMLECATCDLARARHRNTRRLADALWIAGAYLHNMADLCILGDYICVASLDILRGICGSTGQKFIPDQPKAIDV</sequence>
<dbReference type="AlphaFoldDB" id="A0A0D3JDU5"/>
<dbReference type="Gene3D" id="3.90.550.10">
    <property type="entry name" value="Spore Coat Polysaccharide Biosynthesis Protein SpsA, Chain A"/>
    <property type="match status" value="1"/>
</dbReference>
<accession>A0A0D3JDU5</accession>
<evidence type="ECO:0000313" key="2">
    <source>
        <dbReference type="Proteomes" id="UP000013827"/>
    </source>
</evidence>
<dbReference type="GeneID" id="17267187"/>
<proteinExistence type="predicted"/>
<organism evidence="1 2">
    <name type="scientific">Emiliania huxleyi (strain CCMP1516)</name>
    <dbReference type="NCBI Taxonomy" id="280463"/>
    <lineage>
        <taxon>Eukaryota</taxon>
        <taxon>Haptista</taxon>
        <taxon>Haptophyta</taxon>
        <taxon>Prymnesiophyceae</taxon>
        <taxon>Isochrysidales</taxon>
        <taxon>Noelaerhabdaceae</taxon>
        <taxon>Emiliania</taxon>
    </lineage>
</organism>
<dbReference type="InterPro" id="IPR029044">
    <property type="entry name" value="Nucleotide-diphossugar_trans"/>
</dbReference>
<reference evidence="2" key="1">
    <citation type="journal article" date="2013" name="Nature">
        <title>Pan genome of the phytoplankton Emiliania underpins its global distribution.</title>
        <authorList>
            <person name="Read B.A."/>
            <person name="Kegel J."/>
            <person name="Klute M.J."/>
            <person name="Kuo A."/>
            <person name="Lefebvre S.C."/>
            <person name="Maumus F."/>
            <person name="Mayer C."/>
            <person name="Miller J."/>
            <person name="Monier A."/>
            <person name="Salamov A."/>
            <person name="Young J."/>
            <person name="Aguilar M."/>
            <person name="Claverie J.M."/>
            <person name="Frickenhaus S."/>
            <person name="Gonzalez K."/>
            <person name="Herman E.K."/>
            <person name="Lin Y.C."/>
            <person name="Napier J."/>
            <person name="Ogata H."/>
            <person name="Sarno A.F."/>
            <person name="Shmutz J."/>
            <person name="Schroeder D."/>
            <person name="de Vargas C."/>
            <person name="Verret F."/>
            <person name="von Dassow P."/>
            <person name="Valentin K."/>
            <person name="Van de Peer Y."/>
            <person name="Wheeler G."/>
            <person name="Dacks J.B."/>
            <person name="Delwiche C.F."/>
            <person name="Dyhrman S.T."/>
            <person name="Glockner G."/>
            <person name="John U."/>
            <person name="Richards T."/>
            <person name="Worden A.Z."/>
            <person name="Zhang X."/>
            <person name="Grigoriev I.V."/>
            <person name="Allen A.E."/>
            <person name="Bidle K."/>
            <person name="Borodovsky M."/>
            <person name="Bowler C."/>
            <person name="Brownlee C."/>
            <person name="Cock J.M."/>
            <person name="Elias M."/>
            <person name="Gladyshev V.N."/>
            <person name="Groth M."/>
            <person name="Guda C."/>
            <person name="Hadaegh A."/>
            <person name="Iglesias-Rodriguez M.D."/>
            <person name="Jenkins J."/>
            <person name="Jones B.M."/>
            <person name="Lawson T."/>
            <person name="Leese F."/>
            <person name="Lindquist E."/>
            <person name="Lobanov A."/>
            <person name="Lomsadze A."/>
            <person name="Malik S.B."/>
            <person name="Marsh M.E."/>
            <person name="Mackinder L."/>
            <person name="Mock T."/>
            <person name="Mueller-Roeber B."/>
            <person name="Pagarete A."/>
            <person name="Parker M."/>
            <person name="Probert I."/>
            <person name="Quesneville H."/>
            <person name="Raines C."/>
            <person name="Rensing S.A."/>
            <person name="Riano-Pachon D.M."/>
            <person name="Richier S."/>
            <person name="Rokitta S."/>
            <person name="Shiraiwa Y."/>
            <person name="Soanes D.M."/>
            <person name="van der Giezen M."/>
            <person name="Wahlund T.M."/>
            <person name="Williams B."/>
            <person name="Wilson W."/>
            <person name="Wolfe G."/>
            <person name="Wurch L.L."/>
        </authorList>
    </citation>
    <scope>NUCLEOTIDE SEQUENCE</scope>
</reference>
<keyword evidence="2" id="KW-1185">Reference proteome</keyword>
<dbReference type="HOGENOM" id="CLU_084351_0_0_1"/>
<dbReference type="RefSeq" id="XP_005774109.1">
    <property type="nucleotide sequence ID" value="XM_005774052.1"/>
</dbReference>
<protein>
    <submittedName>
        <fullName evidence="1">Uncharacterized protein</fullName>
    </submittedName>
</protein>
<evidence type="ECO:0000313" key="1">
    <source>
        <dbReference type="EnsemblProtists" id="EOD21680"/>
    </source>
</evidence>
<dbReference type="PaxDb" id="2903-EOD21680"/>
<name>A0A0D3JDU5_EMIH1</name>
<dbReference type="Proteomes" id="UP000013827">
    <property type="component" value="Unassembled WGS sequence"/>
</dbReference>
<reference evidence="1" key="2">
    <citation type="submission" date="2024-10" db="UniProtKB">
        <authorList>
            <consortium name="EnsemblProtists"/>
        </authorList>
    </citation>
    <scope>IDENTIFICATION</scope>
</reference>